<organism evidence="1 2">
    <name type="scientific">Xenorhabdus beddingii</name>
    <dbReference type="NCBI Taxonomy" id="40578"/>
    <lineage>
        <taxon>Bacteria</taxon>
        <taxon>Pseudomonadati</taxon>
        <taxon>Pseudomonadota</taxon>
        <taxon>Gammaproteobacteria</taxon>
        <taxon>Enterobacterales</taxon>
        <taxon>Morganellaceae</taxon>
        <taxon>Xenorhabdus</taxon>
    </lineage>
</organism>
<evidence type="ECO:0000313" key="2">
    <source>
        <dbReference type="Proteomes" id="UP000194204"/>
    </source>
</evidence>
<accession>A0A1Y2SJR0</accession>
<name>A0A1Y2SJR0_9GAMM</name>
<sequence length="479" mass="53895">MSTEKYFLDAPILPQAKNGVLDKSEIQGKIEIIVPQYQNNSEGDTIHLYFGSEKKSITHTLNHLDDITFYFNKDEIPEGNYVVSYSVTDISQNAIKSHTTNIQVVDHVTSSSFGKNCFPAQCVEDVDSISLPVDFEITNVEIYAVEINGSNEMVSQDTSLIANGTDKYKYRALISKKGSNGNDPIINHTFNNVEWTRDQSQINNTDLPQPQPDEKSPTKTDYAGYLYATLYSNVGVYNDIVVTLTMGEGSVSKDSDNTVSFIPIAQKAVMYVYNINREKEIYKIFQEPQPYNFFNNLAAKLRPAKNPNIDFDTSELTYNFKTTFPNGYTNVVDIGKDSKGPLTFDQYGKVIIQAVINKDDGTCESYEYKLNLGRALIFTEGKNLYFPAKDSTSCENINPDSSAVSLSIDDFQKNDKGIAINNEFKNLYEWGLFGNNEQIKNDLRFKVRGKDGAYIIYDAIKNEIDNSHDAKGLIICTKK</sequence>
<comment type="caution">
    <text evidence="1">The sequence shown here is derived from an EMBL/GenBank/DDBJ whole genome shotgun (WGS) entry which is preliminary data.</text>
</comment>
<dbReference type="AlphaFoldDB" id="A0A1Y2SJR0"/>
<dbReference type="EMBL" id="MUBK01000022">
    <property type="protein sequence ID" value="OTA19143.1"/>
    <property type="molecule type" value="Genomic_DNA"/>
</dbReference>
<evidence type="ECO:0000313" key="1">
    <source>
        <dbReference type="EMBL" id="OTA19143.1"/>
    </source>
</evidence>
<gene>
    <name evidence="1" type="ORF">Xbed_02700</name>
</gene>
<reference evidence="1 2" key="1">
    <citation type="submission" date="2017-01" db="EMBL/GenBank/DDBJ databases">
        <title>Deconstructing symbiosis and pathogenesis requirements using a combined genomic-metabolomic approach.</title>
        <authorList>
            <person name="Tobias N.J."/>
            <person name="Wolff H."/>
            <person name="Djahanschiri B."/>
            <person name="Ebersberger I."/>
            <person name="Bode H.B."/>
        </authorList>
    </citation>
    <scope>NUCLEOTIDE SEQUENCE [LARGE SCALE GENOMIC DNA]</scope>
    <source>
        <strain evidence="1 2">DSM 4764</strain>
    </source>
</reference>
<dbReference type="RefSeq" id="WP_086113410.1">
    <property type="nucleotide sequence ID" value="NZ_CAWNHF010000126.1"/>
</dbReference>
<proteinExistence type="predicted"/>
<dbReference type="OrthoDB" id="6442488at2"/>
<dbReference type="Proteomes" id="UP000194204">
    <property type="component" value="Unassembled WGS sequence"/>
</dbReference>
<protein>
    <submittedName>
        <fullName evidence="1">Inverse autotransporter beta-barrel domain-containing protein</fullName>
    </submittedName>
</protein>
<keyword evidence="2" id="KW-1185">Reference proteome</keyword>